<protein>
    <submittedName>
        <fullName evidence="1">L,D-transpeptidase-like protein</fullName>
    </submittedName>
</protein>
<dbReference type="RefSeq" id="WP_114833884.1">
    <property type="nucleotide sequence ID" value="NZ_LR699114.1"/>
</dbReference>
<organism evidence="1 2">
    <name type="scientific">Aquicella lusitana</name>
    <dbReference type="NCBI Taxonomy" id="254246"/>
    <lineage>
        <taxon>Bacteria</taxon>
        <taxon>Pseudomonadati</taxon>
        <taxon>Pseudomonadota</taxon>
        <taxon>Gammaproteobacteria</taxon>
        <taxon>Legionellales</taxon>
        <taxon>Coxiellaceae</taxon>
        <taxon>Aquicella</taxon>
    </lineage>
</organism>
<dbReference type="Pfam" id="PF13645">
    <property type="entry name" value="YkuD_2"/>
    <property type="match status" value="1"/>
</dbReference>
<sequence length="235" mass="26261">MKIRTTLFLFALLGSLGFSWPFSWLFSGGVNGEQPGTNSWVEREIQILKSQAGNIDTKVLRLSLIAYSKAKQKGITDNKQVLTVIDYSKPSTEKRLWVFDLKRGRTLFNTLVSHGKNSGGVASSSFSNSPGSLKSSIGVFVTDEPYIGKNGYSLRLRGLERGVNDNAYRRSVVIHGAWYATPDTLKRYGQIGRSWGCPAVSQDLAKPLINTIKENTLIFAYYPDRNWLSHSRFLT</sequence>
<dbReference type="PANTHER" id="PTHR38477">
    <property type="entry name" value="HYPOTHETICAL EXPORTED PROTEIN"/>
    <property type="match status" value="1"/>
</dbReference>
<dbReference type="AlphaFoldDB" id="A0A370GSB5"/>
<dbReference type="InterPro" id="IPR032676">
    <property type="entry name" value="YkuD_2"/>
</dbReference>
<name>A0A370GSB5_9COXI</name>
<accession>A0A370GSB5</accession>
<reference evidence="1 2" key="1">
    <citation type="submission" date="2018-07" db="EMBL/GenBank/DDBJ databases">
        <title>Genomic Encyclopedia of Type Strains, Phase IV (KMG-IV): sequencing the most valuable type-strain genomes for metagenomic binning, comparative biology and taxonomic classification.</title>
        <authorList>
            <person name="Goeker M."/>
        </authorList>
    </citation>
    <scope>NUCLEOTIDE SEQUENCE [LARGE SCALE GENOMIC DNA]</scope>
    <source>
        <strain evidence="1 2">DSM 16500</strain>
    </source>
</reference>
<evidence type="ECO:0000313" key="2">
    <source>
        <dbReference type="Proteomes" id="UP000254720"/>
    </source>
</evidence>
<proteinExistence type="predicted"/>
<dbReference type="OrthoDB" id="9815195at2"/>
<gene>
    <name evidence="1" type="ORF">C8D86_105119</name>
</gene>
<comment type="caution">
    <text evidence="1">The sequence shown here is derived from an EMBL/GenBank/DDBJ whole genome shotgun (WGS) entry which is preliminary data.</text>
</comment>
<dbReference type="Proteomes" id="UP000254720">
    <property type="component" value="Unassembled WGS sequence"/>
</dbReference>
<dbReference type="PANTHER" id="PTHR38477:SF1">
    <property type="entry name" value="MUREIN L,D-TRANSPEPTIDASE CATALYTIC DOMAIN FAMILY PROTEIN"/>
    <property type="match status" value="1"/>
</dbReference>
<dbReference type="EMBL" id="QQAX01000005">
    <property type="protein sequence ID" value="RDI46595.1"/>
    <property type="molecule type" value="Genomic_DNA"/>
</dbReference>
<evidence type="ECO:0000313" key="1">
    <source>
        <dbReference type="EMBL" id="RDI46595.1"/>
    </source>
</evidence>
<keyword evidence="2" id="KW-1185">Reference proteome</keyword>